<protein>
    <submittedName>
        <fullName evidence="2">HOLLIDAY JUNCTION RESOLVASE HOMOLOGOUS RECOMBINATION</fullName>
    </submittedName>
</protein>
<dbReference type="Pfam" id="PF24608">
    <property type="entry name" value="PDDEXK_15"/>
    <property type="match status" value="1"/>
</dbReference>
<dbReference type="Gene3D" id="3.40.1350.10">
    <property type="match status" value="1"/>
</dbReference>
<feature type="region of interest" description="Disordered" evidence="1">
    <location>
        <begin position="1"/>
        <end position="20"/>
    </location>
</feature>
<name>A0A8S5NWJ5_9CAUD</name>
<accession>A0A8S5NWJ5</accession>
<organism evidence="2">
    <name type="scientific">Podoviridae sp. ct8eG6</name>
    <dbReference type="NCBI Taxonomy" id="2825223"/>
    <lineage>
        <taxon>Viruses</taxon>
        <taxon>Duplodnaviria</taxon>
        <taxon>Heunggongvirae</taxon>
        <taxon>Uroviricota</taxon>
        <taxon>Caudoviricetes</taxon>
    </lineage>
</organism>
<sequence>MPVEKKKKKVNSKRKGADGEREFANLCKEHGFDVRRTQQYCGNTGDASDCVGLPNIHIEVKRVQTLNVDKAMAQAIHDSEHKNVMPIVAHRKNNAKWLITMMADDWFEMYKESGLSNGG</sequence>
<dbReference type="InterPro" id="IPR011856">
    <property type="entry name" value="tRNA_endonuc-like_dom_sf"/>
</dbReference>
<evidence type="ECO:0000256" key="1">
    <source>
        <dbReference type="SAM" id="MobiDB-lite"/>
    </source>
</evidence>
<feature type="compositionally biased region" description="Basic residues" evidence="1">
    <location>
        <begin position="1"/>
        <end position="14"/>
    </location>
</feature>
<dbReference type="GO" id="GO:0003676">
    <property type="term" value="F:nucleic acid binding"/>
    <property type="evidence" value="ECO:0007669"/>
    <property type="project" value="InterPro"/>
</dbReference>
<reference evidence="2" key="1">
    <citation type="journal article" date="2021" name="Proc. Natl. Acad. Sci. U.S.A.">
        <title>A Catalog of Tens of Thousands of Viruses from Human Metagenomes Reveals Hidden Associations with Chronic Diseases.</title>
        <authorList>
            <person name="Tisza M.J."/>
            <person name="Buck C.B."/>
        </authorList>
    </citation>
    <scope>NUCLEOTIDE SEQUENCE</scope>
    <source>
        <strain evidence="2">Ct8eG6</strain>
    </source>
</reference>
<proteinExistence type="predicted"/>
<dbReference type="InterPro" id="IPR056931">
    <property type="entry name" value="D14-like"/>
</dbReference>
<evidence type="ECO:0000313" key="2">
    <source>
        <dbReference type="EMBL" id="DAD99142.1"/>
    </source>
</evidence>
<dbReference type="EMBL" id="BK015276">
    <property type="protein sequence ID" value="DAD99142.1"/>
    <property type="molecule type" value="Genomic_DNA"/>
</dbReference>